<accession>T0CAD5</accession>
<accession>A0A9E7CR78</accession>
<reference evidence="2" key="1">
    <citation type="journal article" date="2022" name="G3 (Bethesda)">
        <title>Unveiling the complete genome sequence of Alicyclobacillus acidoterrestris DSM 3922T, a taint-producing strain.</title>
        <authorList>
            <person name="Leonardo I.C."/>
            <person name="Barreto Crespo M.T."/>
            <person name="Gaspar F.B."/>
        </authorList>
    </citation>
    <scope>NUCLEOTIDE SEQUENCE [LARGE SCALE GENOMIC DNA]</scope>
    <source>
        <strain evidence="2">DSM 3922</strain>
    </source>
</reference>
<evidence type="ECO:0000313" key="2">
    <source>
        <dbReference type="Proteomes" id="UP000829401"/>
    </source>
</evidence>
<organism evidence="1 2">
    <name type="scientific">Alicyclobacillus acidoterrestris (strain ATCC 49025 / DSM 3922 / CIP 106132 / NCIMB 13137 / GD3B)</name>
    <dbReference type="NCBI Taxonomy" id="1356854"/>
    <lineage>
        <taxon>Bacteria</taxon>
        <taxon>Bacillati</taxon>
        <taxon>Bacillota</taxon>
        <taxon>Bacilli</taxon>
        <taxon>Bacillales</taxon>
        <taxon>Alicyclobacillaceae</taxon>
        <taxon>Alicyclobacillus</taxon>
    </lineage>
</organism>
<protein>
    <submittedName>
        <fullName evidence="1">Uncharacterized protein</fullName>
    </submittedName>
</protein>
<evidence type="ECO:0000313" key="1">
    <source>
        <dbReference type="EMBL" id="UNO49389.1"/>
    </source>
</evidence>
<dbReference type="SUPFAM" id="SSF81324">
    <property type="entry name" value="Voltage-gated potassium channels"/>
    <property type="match status" value="1"/>
</dbReference>
<dbReference type="EMBL" id="CP080467">
    <property type="protein sequence ID" value="UNO49389.1"/>
    <property type="molecule type" value="Genomic_DNA"/>
</dbReference>
<gene>
    <name evidence="1" type="ORF">K1I37_02190</name>
</gene>
<dbReference type="OrthoDB" id="9900289at2"/>
<name>T0CAD5_ALIAG</name>
<dbReference type="KEGG" id="aaco:K1I37_02190"/>
<dbReference type="Proteomes" id="UP000829401">
    <property type="component" value="Chromosome"/>
</dbReference>
<keyword evidence="2" id="KW-1185">Reference proteome</keyword>
<dbReference type="RefSeq" id="WP_021294767.1">
    <property type="nucleotide sequence ID" value="NZ_AURB01000014.1"/>
</dbReference>
<sequence>MNSHYLLTLFVIVVPGICAMVISSLKQIDNAVRAVLVWICQYAGVVGLGVVYLFSETHYQISNMLVITGINFYILCITAYQVIKFFNERVFLSTLYFFASMSAVIVSFANLNRGFSEIYSKGFSQGPLSGVEALYYTISTFTGFGTLDPVDYHTQILISVEMIASYITGTVLIALLVTVVVDHFTKKDDPLDILSKAIGQYSRKRTENETDRTE</sequence>
<dbReference type="AlphaFoldDB" id="T0CAD5"/>
<proteinExistence type="predicted"/>